<comment type="caution">
    <text evidence="2">The sequence shown here is derived from an EMBL/GenBank/DDBJ whole genome shotgun (WGS) entry which is preliminary data.</text>
</comment>
<protein>
    <submittedName>
        <fullName evidence="2">Uncharacterized protein</fullName>
    </submittedName>
</protein>
<dbReference type="EMBL" id="CAJNOK010000057">
    <property type="protein sequence ID" value="CAF0725906.1"/>
    <property type="molecule type" value="Genomic_DNA"/>
</dbReference>
<dbReference type="InterPro" id="IPR038454">
    <property type="entry name" value="DnaA_N_sf"/>
</dbReference>
<gene>
    <name evidence="1" type="ORF">OVA965_LOCUS424</name>
    <name evidence="2" type="ORF">TMI583_LOCUS424</name>
</gene>
<accession>A0A8S2GDS9</accession>
<name>A0A8S2GDS9_9BILA</name>
<evidence type="ECO:0000313" key="2">
    <source>
        <dbReference type="EMBL" id="CAF3499332.1"/>
    </source>
</evidence>
<dbReference type="Proteomes" id="UP000677228">
    <property type="component" value="Unassembled WGS sequence"/>
</dbReference>
<organism evidence="2 3">
    <name type="scientific">Didymodactylos carnosus</name>
    <dbReference type="NCBI Taxonomy" id="1234261"/>
    <lineage>
        <taxon>Eukaryota</taxon>
        <taxon>Metazoa</taxon>
        <taxon>Spiralia</taxon>
        <taxon>Gnathifera</taxon>
        <taxon>Rotifera</taxon>
        <taxon>Eurotatoria</taxon>
        <taxon>Bdelloidea</taxon>
        <taxon>Philodinida</taxon>
        <taxon>Philodinidae</taxon>
        <taxon>Didymodactylos</taxon>
    </lineage>
</organism>
<sequence>MCRNPVGDARVELPISQAAFDSFLKDSLPCAVVNNCLYVIAPNVFAQHVLNGDWLEGIGRIVNEFYNTDLSISFILKEEKDLIVKAEPVGNSPLNKDHAVGLDSAMNFANFVVGDFNRMAYNAAISMLANPGKR</sequence>
<dbReference type="Gene3D" id="3.30.300.180">
    <property type="match status" value="1"/>
</dbReference>
<dbReference type="EMBL" id="CAJOBA010000057">
    <property type="protein sequence ID" value="CAF3499332.1"/>
    <property type="molecule type" value="Genomic_DNA"/>
</dbReference>
<dbReference type="Proteomes" id="UP000682733">
    <property type="component" value="Unassembled WGS sequence"/>
</dbReference>
<evidence type="ECO:0000313" key="1">
    <source>
        <dbReference type="EMBL" id="CAF0725906.1"/>
    </source>
</evidence>
<dbReference type="AlphaFoldDB" id="A0A8S2GDS9"/>
<reference evidence="2" key="1">
    <citation type="submission" date="2021-02" db="EMBL/GenBank/DDBJ databases">
        <authorList>
            <person name="Nowell W R."/>
        </authorList>
    </citation>
    <scope>NUCLEOTIDE SEQUENCE</scope>
</reference>
<proteinExistence type="predicted"/>
<evidence type="ECO:0000313" key="3">
    <source>
        <dbReference type="Proteomes" id="UP000682733"/>
    </source>
</evidence>